<dbReference type="Gene3D" id="2.40.30.60">
    <property type="entry name" value="RimM"/>
    <property type="match status" value="1"/>
</dbReference>
<feature type="domain" description="Ribosome maturation factor RimM PRC barrel" evidence="7">
    <location>
        <begin position="104"/>
        <end position="167"/>
    </location>
</feature>
<comment type="subunit">
    <text evidence="5">Binds ribosomal protein uS19.</text>
</comment>
<dbReference type="Proteomes" id="UP001560573">
    <property type="component" value="Unassembled WGS sequence"/>
</dbReference>
<keyword evidence="1 5" id="KW-0963">Cytoplasm</keyword>
<evidence type="ECO:0000256" key="2">
    <source>
        <dbReference type="ARBA" id="ARBA00022517"/>
    </source>
</evidence>
<keyword evidence="4 5" id="KW-0143">Chaperone</keyword>
<comment type="subcellular location">
    <subcellularLocation>
        <location evidence="5">Cytoplasm</location>
    </subcellularLocation>
</comment>
<reference evidence="8 9" key="1">
    <citation type="submission" date="2023-07" db="EMBL/GenBank/DDBJ databases">
        <authorList>
            <person name="Lian W.-H."/>
        </authorList>
    </citation>
    <scope>NUCLEOTIDE SEQUENCE [LARGE SCALE GENOMIC DNA]</scope>
    <source>
        <strain evidence="8 9">SYSU DXS3180</strain>
    </source>
</reference>
<dbReference type="Gene3D" id="2.30.30.240">
    <property type="entry name" value="PRC-barrel domain"/>
    <property type="match status" value="1"/>
</dbReference>
<keyword evidence="3 5" id="KW-0698">rRNA processing</keyword>
<dbReference type="InterPro" id="IPR011033">
    <property type="entry name" value="PRC_barrel-like_sf"/>
</dbReference>
<sequence>MTENYVNIGKIVAAFGLKGELILQHGLGAKTNLKDVKVIFVEQVKGSYLPYFVEKSKAKDETEMFVKVEGIDTKEAARPILHKQVWLTDKDFRQLADSSSPIALLGYTLINEGEPVGIIEEVIEQPHQVLLRVDYKNKEALIPLHQETLDKIDKKKKEVHVTLPDGLLEIYL</sequence>
<organism evidence="8 9">
    <name type="scientific">Danxiaibacter flavus</name>
    <dbReference type="NCBI Taxonomy" id="3049108"/>
    <lineage>
        <taxon>Bacteria</taxon>
        <taxon>Pseudomonadati</taxon>
        <taxon>Bacteroidota</taxon>
        <taxon>Chitinophagia</taxon>
        <taxon>Chitinophagales</taxon>
        <taxon>Chitinophagaceae</taxon>
        <taxon>Danxiaibacter</taxon>
    </lineage>
</organism>
<dbReference type="PANTHER" id="PTHR33692">
    <property type="entry name" value="RIBOSOME MATURATION FACTOR RIMM"/>
    <property type="match status" value="1"/>
</dbReference>
<feature type="domain" description="RimM N-terminal" evidence="6">
    <location>
        <begin position="8"/>
        <end position="89"/>
    </location>
</feature>
<dbReference type="SUPFAM" id="SSF50447">
    <property type="entry name" value="Translation proteins"/>
    <property type="match status" value="1"/>
</dbReference>
<dbReference type="InterPro" id="IPR002676">
    <property type="entry name" value="RimM_N"/>
</dbReference>
<comment type="domain">
    <text evidence="5">The PRC barrel domain binds ribosomal protein uS19.</text>
</comment>
<dbReference type="RefSeq" id="WP_369329089.1">
    <property type="nucleotide sequence ID" value="NZ_JAULBC010000002.1"/>
</dbReference>
<dbReference type="EMBL" id="JAULBC010000002">
    <property type="protein sequence ID" value="MEX6687684.1"/>
    <property type="molecule type" value="Genomic_DNA"/>
</dbReference>
<dbReference type="Pfam" id="PF24986">
    <property type="entry name" value="PRC_RimM"/>
    <property type="match status" value="1"/>
</dbReference>
<evidence type="ECO:0000259" key="6">
    <source>
        <dbReference type="Pfam" id="PF01782"/>
    </source>
</evidence>
<protein>
    <recommendedName>
        <fullName evidence="5">Ribosome maturation factor RimM</fullName>
    </recommendedName>
</protein>
<dbReference type="NCBIfam" id="TIGR02273">
    <property type="entry name" value="16S_RimM"/>
    <property type="match status" value="1"/>
</dbReference>
<proteinExistence type="inferred from homology"/>
<keyword evidence="2 5" id="KW-0690">Ribosome biogenesis</keyword>
<evidence type="ECO:0000256" key="4">
    <source>
        <dbReference type="ARBA" id="ARBA00023186"/>
    </source>
</evidence>
<comment type="caution">
    <text evidence="8">The sequence shown here is derived from an EMBL/GenBank/DDBJ whole genome shotgun (WGS) entry which is preliminary data.</text>
</comment>
<gene>
    <name evidence="5 8" type="primary">rimM</name>
    <name evidence="8" type="ORF">QTN47_09285</name>
</gene>
<evidence type="ECO:0000256" key="1">
    <source>
        <dbReference type="ARBA" id="ARBA00022490"/>
    </source>
</evidence>
<dbReference type="PANTHER" id="PTHR33692:SF1">
    <property type="entry name" value="RIBOSOME MATURATION FACTOR RIMM"/>
    <property type="match status" value="1"/>
</dbReference>
<evidence type="ECO:0000313" key="8">
    <source>
        <dbReference type="EMBL" id="MEX6687684.1"/>
    </source>
</evidence>
<dbReference type="Pfam" id="PF01782">
    <property type="entry name" value="RimM"/>
    <property type="match status" value="1"/>
</dbReference>
<comment type="similarity">
    <text evidence="5">Belongs to the RimM family.</text>
</comment>
<dbReference type="HAMAP" id="MF_00014">
    <property type="entry name" value="Ribosome_mat_RimM"/>
    <property type="match status" value="1"/>
</dbReference>
<comment type="function">
    <text evidence="5">An accessory protein needed during the final step in the assembly of 30S ribosomal subunit, possibly for assembly of the head region. Essential for efficient processing of 16S rRNA. May be needed both before and after RbfA during the maturation of 16S rRNA. It has affinity for free ribosomal 30S subunits but not for 70S ribosomes.</text>
</comment>
<evidence type="ECO:0000256" key="3">
    <source>
        <dbReference type="ARBA" id="ARBA00022552"/>
    </source>
</evidence>
<evidence type="ECO:0000259" key="7">
    <source>
        <dbReference type="Pfam" id="PF24986"/>
    </source>
</evidence>
<evidence type="ECO:0000256" key="5">
    <source>
        <dbReference type="HAMAP-Rule" id="MF_00014"/>
    </source>
</evidence>
<evidence type="ECO:0000313" key="9">
    <source>
        <dbReference type="Proteomes" id="UP001560573"/>
    </source>
</evidence>
<dbReference type="InterPro" id="IPR009000">
    <property type="entry name" value="Transl_B-barrel_sf"/>
</dbReference>
<dbReference type="InterPro" id="IPR036976">
    <property type="entry name" value="RimM_N_sf"/>
</dbReference>
<accession>A0ABV3ZCS7</accession>
<dbReference type="InterPro" id="IPR011961">
    <property type="entry name" value="RimM"/>
</dbReference>
<keyword evidence="9" id="KW-1185">Reference proteome</keyword>
<dbReference type="SUPFAM" id="SSF50346">
    <property type="entry name" value="PRC-barrel domain"/>
    <property type="match status" value="1"/>
</dbReference>
<name>A0ABV3ZCS7_9BACT</name>
<dbReference type="InterPro" id="IPR056792">
    <property type="entry name" value="PRC_RimM"/>
</dbReference>